<dbReference type="Pfam" id="PF13279">
    <property type="entry name" value="4HBT_2"/>
    <property type="match status" value="1"/>
</dbReference>
<sequence length="159" mass="18703">MARKSYFPKIEGAPEPLRHIVKRKVRFEEVDPMNIVWHGRYSSYFEDGRTALGDLYGVGYMDFYRYKVAAPIKKMQVDYIKPLRFGETFSIETLLHWTEAARMNYEFIIRDAAGEKATTGCTVQLFVQNDELMMFQPDFFAELCEKWKNGTLNPIDRTF</sequence>
<dbReference type="Proteomes" id="UP000002601">
    <property type="component" value="Chromosome"/>
</dbReference>
<reference evidence="3 4" key="1">
    <citation type="submission" date="2009-06" db="EMBL/GenBank/DDBJ databases">
        <title>Complete sequence of Desulfovibrio salexigens DSM 2638.</title>
        <authorList>
            <consortium name="US DOE Joint Genome Institute"/>
            <person name="Lucas S."/>
            <person name="Copeland A."/>
            <person name="Lapidus A."/>
            <person name="Glavina del Rio T."/>
            <person name="Tice H."/>
            <person name="Bruce D."/>
            <person name="Goodwin L."/>
            <person name="Pitluck S."/>
            <person name="Munk A.C."/>
            <person name="Brettin T."/>
            <person name="Detter J.C."/>
            <person name="Han C."/>
            <person name="Tapia R."/>
            <person name="Larimer F."/>
            <person name="Land M."/>
            <person name="Hauser L."/>
            <person name="Kyrpides N."/>
            <person name="Anderson I."/>
            <person name="Wall J.D."/>
            <person name="Arkin A.P."/>
            <person name="Dehal P."/>
            <person name="Chivian D."/>
            <person name="Giles B."/>
            <person name="Hazen T.C."/>
        </authorList>
    </citation>
    <scope>NUCLEOTIDE SEQUENCE [LARGE SCALE GENOMIC DNA]</scope>
    <source>
        <strain evidence="4">ATCC 14822 / DSM 2638 / NCIMB 8403 / VKM B-1763</strain>
    </source>
</reference>
<keyword evidence="2" id="KW-0378">Hydrolase</keyword>
<gene>
    <name evidence="3" type="ordered locus">Desal_0528</name>
</gene>
<dbReference type="SUPFAM" id="SSF54637">
    <property type="entry name" value="Thioesterase/thiol ester dehydrase-isomerase"/>
    <property type="match status" value="1"/>
</dbReference>
<name>C6BXN7_MARSD</name>
<dbReference type="PANTHER" id="PTHR31793:SF27">
    <property type="entry name" value="NOVEL THIOESTERASE SUPERFAMILY DOMAIN AND SAPOSIN A-TYPE DOMAIN CONTAINING PROTEIN (0610012H03RIK)"/>
    <property type="match status" value="1"/>
</dbReference>
<protein>
    <submittedName>
        <fullName evidence="3">Thioesterase superfamily protein</fullName>
    </submittedName>
</protein>
<evidence type="ECO:0000256" key="2">
    <source>
        <dbReference type="ARBA" id="ARBA00022801"/>
    </source>
</evidence>
<dbReference type="Gene3D" id="3.10.129.10">
    <property type="entry name" value="Hotdog Thioesterase"/>
    <property type="match status" value="1"/>
</dbReference>
<dbReference type="eggNOG" id="COG0824">
    <property type="taxonomic scope" value="Bacteria"/>
</dbReference>
<dbReference type="KEGG" id="dsa:Desal_0528"/>
<evidence type="ECO:0000256" key="1">
    <source>
        <dbReference type="ARBA" id="ARBA00005953"/>
    </source>
</evidence>
<dbReference type="AlphaFoldDB" id="C6BXN7"/>
<dbReference type="InterPro" id="IPR050563">
    <property type="entry name" value="4-hydroxybenzoyl-CoA_TE"/>
</dbReference>
<proteinExistence type="inferred from homology"/>
<accession>C6BXN7</accession>
<dbReference type="STRING" id="526222.Desal_0528"/>
<dbReference type="RefSeq" id="WP_015850414.1">
    <property type="nucleotide sequence ID" value="NC_012881.1"/>
</dbReference>
<dbReference type="CDD" id="cd00586">
    <property type="entry name" value="4HBT"/>
    <property type="match status" value="1"/>
</dbReference>
<dbReference type="PANTHER" id="PTHR31793">
    <property type="entry name" value="4-HYDROXYBENZOYL-COA THIOESTERASE FAMILY MEMBER"/>
    <property type="match status" value="1"/>
</dbReference>
<keyword evidence="4" id="KW-1185">Reference proteome</keyword>
<dbReference type="HOGENOM" id="CLU_101141_3_0_7"/>
<evidence type="ECO:0000313" key="4">
    <source>
        <dbReference type="Proteomes" id="UP000002601"/>
    </source>
</evidence>
<dbReference type="OrthoDB" id="9800856at2"/>
<dbReference type="EMBL" id="CP001649">
    <property type="protein sequence ID" value="ACS78595.1"/>
    <property type="molecule type" value="Genomic_DNA"/>
</dbReference>
<dbReference type="InterPro" id="IPR029069">
    <property type="entry name" value="HotDog_dom_sf"/>
</dbReference>
<dbReference type="GO" id="GO:0047617">
    <property type="term" value="F:fatty acyl-CoA hydrolase activity"/>
    <property type="evidence" value="ECO:0007669"/>
    <property type="project" value="TreeGrafter"/>
</dbReference>
<comment type="similarity">
    <text evidence="1">Belongs to the 4-hydroxybenzoyl-CoA thioesterase family.</text>
</comment>
<evidence type="ECO:0000313" key="3">
    <source>
        <dbReference type="EMBL" id="ACS78595.1"/>
    </source>
</evidence>
<organism evidence="3 4">
    <name type="scientific">Maridesulfovibrio salexigens (strain ATCC 14822 / DSM 2638 / NCIMB 8403 / VKM B-1763)</name>
    <name type="common">Desulfovibrio salexigens</name>
    <dbReference type="NCBI Taxonomy" id="526222"/>
    <lineage>
        <taxon>Bacteria</taxon>
        <taxon>Pseudomonadati</taxon>
        <taxon>Thermodesulfobacteriota</taxon>
        <taxon>Desulfovibrionia</taxon>
        <taxon>Desulfovibrionales</taxon>
        <taxon>Desulfovibrionaceae</taxon>
        <taxon>Maridesulfovibrio</taxon>
    </lineage>
</organism>